<dbReference type="InParanoid" id="G0P7X5"/>
<dbReference type="OMA" id="PMNHELI"/>
<sequence length="157" mass="17898">MDQSYKLQHFNIGPLAADSLYITGESNAIDWVTIDDILAFDCIHMTFGAFLFSENDINRLLKTVVHGNSRLEYFRIALKPMNHELIISGLNAVERETTVVRQYSHEKFGTPIQFEGGTDFRCVSGDVATFKQEQPRNPNNPDEKTSFIMVAWKIKPL</sequence>
<evidence type="ECO:0000313" key="2">
    <source>
        <dbReference type="EMBL" id="EGT47385.1"/>
    </source>
</evidence>
<keyword evidence="3" id="KW-1185">Reference proteome</keyword>
<dbReference type="InterPro" id="IPR012885">
    <property type="entry name" value="F-box_Sdz-33"/>
</dbReference>
<dbReference type="Proteomes" id="UP000008068">
    <property type="component" value="Unassembled WGS sequence"/>
</dbReference>
<dbReference type="HOGENOM" id="CLU_1679490_0_0_1"/>
<proteinExistence type="predicted"/>
<dbReference type="OrthoDB" id="5842403at2759"/>
<protein>
    <recommendedName>
        <fullName evidence="1">Sdz-33 F-box domain-containing protein</fullName>
    </recommendedName>
</protein>
<name>G0P7X5_CAEBE</name>
<evidence type="ECO:0000313" key="3">
    <source>
        <dbReference type="Proteomes" id="UP000008068"/>
    </source>
</evidence>
<gene>
    <name evidence="2" type="ORF">CAEBREN_10047</name>
</gene>
<dbReference type="Pfam" id="PF07735">
    <property type="entry name" value="FBA_2"/>
    <property type="match status" value="1"/>
</dbReference>
<accession>G0P7X5</accession>
<reference evidence="3" key="1">
    <citation type="submission" date="2011-07" db="EMBL/GenBank/DDBJ databases">
        <authorList>
            <consortium name="Caenorhabditis brenneri Sequencing and Analysis Consortium"/>
            <person name="Wilson R.K."/>
        </authorList>
    </citation>
    <scope>NUCLEOTIDE SEQUENCE [LARGE SCALE GENOMIC DNA]</scope>
    <source>
        <strain evidence="3">PB2801</strain>
    </source>
</reference>
<organism evidence="3">
    <name type="scientific">Caenorhabditis brenneri</name>
    <name type="common">Nematode worm</name>
    <dbReference type="NCBI Taxonomy" id="135651"/>
    <lineage>
        <taxon>Eukaryota</taxon>
        <taxon>Metazoa</taxon>
        <taxon>Ecdysozoa</taxon>
        <taxon>Nematoda</taxon>
        <taxon>Chromadorea</taxon>
        <taxon>Rhabditida</taxon>
        <taxon>Rhabditina</taxon>
        <taxon>Rhabditomorpha</taxon>
        <taxon>Rhabditoidea</taxon>
        <taxon>Rhabditidae</taxon>
        <taxon>Peloderinae</taxon>
        <taxon>Caenorhabditis</taxon>
    </lineage>
</organism>
<dbReference type="AlphaFoldDB" id="G0P7X5"/>
<feature type="domain" description="Sdz-33 F-box" evidence="1">
    <location>
        <begin position="18"/>
        <end position="76"/>
    </location>
</feature>
<dbReference type="EMBL" id="GL380122">
    <property type="protein sequence ID" value="EGT47385.1"/>
    <property type="molecule type" value="Genomic_DNA"/>
</dbReference>
<evidence type="ECO:0000259" key="1">
    <source>
        <dbReference type="Pfam" id="PF07735"/>
    </source>
</evidence>